<comment type="caution">
    <text evidence="2">The sequence shown here is derived from an EMBL/GenBank/DDBJ whole genome shotgun (WGS) entry which is preliminary data.</text>
</comment>
<proteinExistence type="predicted"/>
<dbReference type="EMBL" id="NKCI01000027">
    <property type="protein sequence ID" value="RSL65842.1"/>
    <property type="molecule type" value="Genomic_DNA"/>
</dbReference>
<dbReference type="Proteomes" id="UP000288168">
    <property type="component" value="Unassembled WGS sequence"/>
</dbReference>
<protein>
    <submittedName>
        <fullName evidence="2">Uncharacterized protein</fullName>
    </submittedName>
</protein>
<organism evidence="2 3">
    <name type="scientific">Fusarium duplospermum</name>
    <dbReference type="NCBI Taxonomy" id="1325734"/>
    <lineage>
        <taxon>Eukaryota</taxon>
        <taxon>Fungi</taxon>
        <taxon>Dikarya</taxon>
        <taxon>Ascomycota</taxon>
        <taxon>Pezizomycotina</taxon>
        <taxon>Sordariomycetes</taxon>
        <taxon>Hypocreomycetidae</taxon>
        <taxon>Hypocreales</taxon>
        <taxon>Nectriaceae</taxon>
        <taxon>Fusarium</taxon>
        <taxon>Fusarium solani species complex</taxon>
    </lineage>
</organism>
<gene>
    <name evidence="2" type="ORF">CEP54_004079</name>
</gene>
<evidence type="ECO:0000313" key="2">
    <source>
        <dbReference type="EMBL" id="RSL65842.1"/>
    </source>
</evidence>
<evidence type="ECO:0000256" key="1">
    <source>
        <dbReference type="SAM" id="MobiDB-lite"/>
    </source>
</evidence>
<reference evidence="2 3" key="1">
    <citation type="submission" date="2017-06" db="EMBL/GenBank/DDBJ databases">
        <title>Comparative genomic analysis of Ambrosia Fusariam Clade fungi.</title>
        <authorList>
            <person name="Stajich J.E."/>
            <person name="Carrillo J."/>
            <person name="Kijimoto T."/>
            <person name="Eskalen A."/>
            <person name="O'Donnell K."/>
            <person name="Kasson M."/>
        </authorList>
    </citation>
    <scope>NUCLEOTIDE SEQUENCE [LARGE SCALE GENOMIC DNA]</scope>
    <source>
        <strain evidence="2 3">NRRL62584</strain>
    </source>
</reference>
<feature type="compositionally biased region" description="Polar residues" evidence="1">
    <location>
        <begin position="1"/>
        <end position="10"/>
    </location>
</feature>
<keyword evidence="3" id="KW-1185">Reference proteome</keyword>
<evidence type="ECO:0000313" key="3">
    <source>
        <dbReference type="Proteomes" id="UP000288168"/>
    </source>
</evidence>
<accession>A0A428QKH0</accession>
<feature type="region of interest" description="Disordered" evidence="1">
    <location>
        <begin position="1"/>
        <end position="24"/>
    </location>
</feature>
<name>A0A428QKH0_9HYPO</name>
<dbReference type="AlphaFoldDB" id="A0A428QKH0"/>
<sequence length="91" mass="10616">MNTEMSQSTVGAPVHTQSHDDDYWTADPARFDIDLDDEESIKEYMAKAENQYLWHRTCFRMITAKKNDTNLLNVQHSFVDDEEAMKLDPSM</sequence>